<evidence type="ECO:0000256" key="3">
    <source>
        <dbReference type="ARBA" id="ARBA00022679"/>
    </source>
</evidence>
<dbReference type="AlphaFoldDB" id="A0A1E3V7R3"/>
<dbReference type="Proteomes" id="UP000094342">
    <property type="component" value="Unassembled WGS sequence"/>
</dbReference>
<dbReference type="EMBL" id="LYBW01000061">
    <property type="protein sequence ID" value="ODR89674.1"/>
    <property type="molecule type" value="Genomic_DNA"/>
</dbReference>
<keyword evidence="3" id="KW-0808">Transferase</keyword>
<dbReference type="GO" id="GO:0016780">
    <property type="term" value="F:phosphotransferase activity, for other substituted phosphate groups"/>
    <property type="evidence" value="ECO:0007669"/>
    <property type="project" value="TreeGrafter"/>
</dbReference>
<dbReference type="PANTHER" id="PTHR30576:SF0">
    <property type="entry name" value="UNDECAPRENYL-PHOSPHATE N-ACETYLGALACTOSAMINYL 1-PHOSPHATE TRANSFERASE-RELATED"/>
    <property type="match status" value="1"/>
</dbReference>
<feature type="domain" description="Bacterial sugar transferase" evidence="9">
    <location>
        <begin position="268"/>
        <end position="456"/>
    </location>
</feature>
<evidence type="ECO:0000256" key="7">
    <source>
        <dbReference type="ARBA" id="ARBA00023169"/>
    </source>
</evidence>
<evidence type="ECO:0000256" key="6">
    <source>
        <dbReference type="ARBA" id="ARBA00023136"/>
    </source>
</evidence>
<proteinExistence type="inferred from homology"/>
<sequence length="461" mass="50926">MGSLPPVRTTSQFRAERFSDRNVFLFLVCSLVLIGDLCMIISAVIVTEFYASSLEGSPRLAYVVLPAYLLAAWRLGVYRRTVLRTVPASIGSALLSLAAALGLSLLASYAFHAADSVWRGETLFFLGLAAVGLVSLRSGVAAGLHHREEETTPRVVLLGDDSVRSNCDRSVTATIDVRACNWRPLESDPNFLNDLSRSFAGADRVVLSFRALDERRGWARLLAQIGIETELLEPDLADLKPLALRYLDSTPTLVVSTVPLTVGKRALKRGFDLSLVLLAAPVVVPLVGVLAVLIRLDSSGPVFFVQRRIGTNNRYFNCIKFRTMRTDLTDAAGNRLTARNDPRVTRLGHFLRHTSLDELPQLWNVAKGEMSLVGPRPHALGATAEGALYWEAVPAYWQRHTVTPGLTGLAQVRGFRGPTERRCDIENRVASDLEYIRTWSLWLDVKIIFKTFSVLIHSNAF</sequence>
<dbReference type="PANTHER" id="PTHR30576">
    <property type="entry name" value="COLANIC BIOSYNTHESIS UDP-GLUCOSE LIPID CARRIER TRANSFERASE"/>
    <property type="match status" value="1"/>
</dbReference>
<protein>
    <recommendedName>
        <fullName evidence="9">Bacterial sugar transferase domain-containing protein</fullName>
    </recommendedName>
</protein>
<feature type="transmembrane region" description="Helical" evidence="8">
    <location>
        <begin position="123"/>
        <end position="144"/>
    </location>
</feature>
<keyword evidence="4 8" id="KW-0812">Transmembrane</keyword>
<evidence type="ECO:0000256" key="1">
    <source>
        <dbReference type="ARBA" id="ARBA00004141"/>
    </source>
</evidence>
<gene>
    <name evidence="10" type="ORF">A8M32_19780</name>
</gene>
<name>A0A1E3V7R3_9HYPH</name>
<comment type="caution">
    <text evidence="10">The sequence shown here is derived from an EMBL/GenBank/DDBJ whole genome shotgun (WGS) entry which is preliminary data.</text>
</comment>
<dbReference type="InterPro" id="IPR017475">
    <property type="entry name" value="EPS_sugar_tfrase"/>
</dbReference>
<evidence type="ECO:0000256" key="8">
    <source>
        <dbReference type="SAM" id="Phobius"/>
    </source>
</evidence>
<dbReference type="STRING" id="1752398.A8M32_19780"/>
<feature type="transmembrane region" description="Helical" evidence="8">
    <location>
        <begin position="90"/>
        <end position="111"/>
    </location>
</feature>
<dbReference type="GO" id="GO:0016020">
    <property type="term" value="C:membrane"/>
    <property type="evidence" value="ECO:0007669"/>
    <property type="project" value="UniProtKB-SubCell"/>
</dbReference>
<comment type="subcellular location">
    <subcellularLocation>
        <location evidence="1">Membrane</location>
        <topology evidence="1">Multi-pass membrane protein</topology>
    </subcellularLocation>
</comment>
<keyword evidence="7" id="KW-0270">Exopolysaccharide synthesis</keyword>
<keyword evidence="5 8" id="KW-1133">Transmembrane helix</keyword>
<dbReference type="GO" id="GO:0000271">
    <property type="term" value="P:polysaccharide biosynthetic process"/>
    <property type="evidence" value="ECO:0007669"/>
    <property type="project" value="UniProtKB-KW"/>
</dbReference>
<evidence type="ECO:0000313" key="10">
    <source>
        <dbReference type="EMBL" id="ODR89674.1"/>
    </source>
</evidence>
<evidence type="ECO:0000256" key="2">
    <source>
        <dbReference type="ARBA" id="ARBA00006464"/>
    </source>
</evidence>
<evidence type="ECO:0000259" key="9">
    <source>
        <dbReference type="Pfam" id="PF02397"/>
    </source>
</evidence>
<dbReference type="Pfam" id="PF02397">
    <property type="entry name" value="Bac_transf"/>
    <property type="match status" value="1"/>
</dbReference>
<feature type="transmembrane region" description="Helical" evidence="8">
    <location>
        <begin position="59"/>
        <end position="78"/>
    </location>
</feature>
<feature type="transmembrane region" description="Helical" evidence="8">
    <location>
        <begin position="23"/>
        <end position="47"/>
    </location>
</feature>
<comment type="similarity">
    <text evidence="2">Belongs to the bacterial sugar transferase family.</text>
</comment>
<evidence type="ECO:0000256" key="5">
    <source>
        <dbReference type="ARBA" id="ARBA00022989"/>
    </source>
</evidence>
<feature type="transmembrane region" description="Helical" evidence="8">
    <location>
        <begin position="273"/>
        <end position="294"/>
    </location>
</feature>
<keyword evidence="6 8" id="KW-0472">Membrane</keyword>
<dbReference type="InterPro" id="IPR003362">
    <property type="entry name" value="Bact_transf"/>
</dbReference>
<accession>A0A1E3V7R3</accession>
<dbReference type="NCBIfam" id="TIGR03025">
    <property type="entry name" value="EPS_sugtrans"/>
    <property type="match status" value="1"/>
</dbReference>
<evidence type="ECO:0000256" key="4">
    <source>
        <dbReference type="ARBA" id="ARBA00022692"/>
    </source>
</evidence>
<keyword evidence="11" id="KW-1185">Reference proteome</keyword>
<evidence type="ECO:0000313" key="11">
    <source>
        <dbReference type="Proteomes" id="UP000094342"/>
    </source>
</evidence>
<reference evidence="11" key="1">
    <citation type="submission" date="2016-05" db="EMBL/GenBank/DDBJ databases">
        <authorList>
            <person name="Li Y."/>
        </authorList>
    </citation>
    <scope>NUCLEOTIDE SEQUENCE [LARGE SCALE GENOMIC DNA]</scope>
    <source>
        <strain evidence="11">YIC4027</strain>
    </source>
</reference>
<organism evidence="10 11">
    <name type="scientific">Sinorhizobium alkalisoli</name>
    <dbReference type="NCBI Taxonomy" id="1752398"/>
    <lineage>
        <taxon>Bacteria</taxon>
        <taxon>Pseudomonadati</taxon>
        <taxon>Pseudomonadota</taxon>
        <taxon>Alphaproteobacteria</taxon>
        <taxon>Hyphomicrobiales</taxon>
        <taxon>Rhizobiaceae</taxon>
        <taxon>Sinorhizobium/Ensifer group</taxon>
        <taxon>Sinorhizobium</taxon>
    </lineage>
</organism>